<dbReference type="SUPFAM" id="SSF50978">
    <property type="entry name" value="WD40 repeat-like"/>
    <property type="match status" value="2"/>
</dbReference>
<dbReference type="Pfam" id="PF00400">
    <property type="entry name" value="WD40"/>
    <property type="match status" value="6"/>
</dbReference>
<dbReference type="SMART" id="SM00320">
    <property type="entry name" value="WD40"/>
    <property type="match status" value="6"/>
</dbReference>
<accession>A0AAV5ACS0</accession>
<evidence type="ECO:0000256" key="4">
    <source>
        <dbReference type="ARBA" id="ARBA00010844"/>
    </source>
</evidence>
<dbReference type="GO" id="GO:0000139">
    <property type="term" value="C:Golgi membrane"/>
    <property type="evidence" value="ECO:0007669"/>
    <property type="project" value="UniProtKB-SubCell"/>
</dbReference>
<feature type="domain" description="Plastocyanin-like" evidence="21">
    <location>
        <begin position="216"/>
        <end position="356"/>
    </location>
</feature>
<feature type="repeat" description="WD" evidence="19">
    <location>
        <begin position="862"/>
        <end position="905"/>
    </location>
</feature>
<evidence type="ECO:0000256" key="7">
    <source>
        <dbReference type="ARBA" id="ARBA00022574"/>
    </source>
</evidence>
<dbReference type="GO" id="GO:0006890">
    <property type="term" value="P:retrograde vesicle-mediated transport, Golgi to endoplasmic reticulum"/>
    <property type="evidence" value="ECO:0007669"/>
    <property type="project" value="TreeGrafter"/>
</dbReference>
<dbReference type="Pfam" id="PF04053">
    <property type="entry name" value="B-prop_COPA_B_2nd"/>
    <property type="match status" value="1"/>
</dbReference>
<comment type="subcellular location">
    <subcellularLocation>
        <location evidence="2">Cytoplasmic vesicle</location>
        <location evidence="2">COPI-coated vesicle membrane</location>
        <topology evidence="2">Peripheral membrane protein</topology>
        <orientation evidence="2">Cytoplasmic side</orientation>
    </subcellularLocation>
    <subcellularLocation>
        <location evidence="1">Golgi apparatus membrane</location>
        <topology evidence="1">Peripheral membrane protein</topology>
        <orientation evidence="1">Cytoplasmic side</orientation>
    </subcellularLocation>
</comment>
<feature type="region of interest" description="Disordered" evidence="20">
    <location>
        <begin position="383"/>
        <end position="417"/>
    </location>
</feature>
<evidence type="ECO:0000313" key="27">
    <source>
        <dbReference type="Proteomes" id="UP001050691"/>
    </source>
</evidence>
<keyword evidence="15" id="KW-1015">Disulfide bond</keyword>
<keyword evidence="7 19" id="KW-0853">WD repeat</keyword>
<keyword evidence="6" id="KW-0963">Cytoplasm</keyword>
<evidence type="ECO:0000259" key="24">
    <source>
        <dbReference type="Pfam" id="PF07732"/>
    </source>
</evidence>
<dbReference type="PRINTS" id="PR00320">
    <property type="entry name" value="GPROTEINBRPT"/>
</dbReference>
<sequence length="1515" mass="167646">MGVHPQRRNCCTILTVFTVTLVLALGLGLGLGLRHKHNSPETAAQSTPSNQSQTLPFLKSQPQSNLVLNNTIQGQAPQTRIYNFTVEVVNGAPDGVNRTMLVVNGMYPGPTIEANQGDRLIVNVQNNLPNATSIHWHGLFQNGTNFYDGTSGITQCGIPPGQSLTYKSAIVYFSHLDNSMEQLGTNSTQYTDGITGALIVHPTDPPPASLPRWDEELVVQMSDWYHDLSPVLLAEYLSPEGIAGTQGNEPVPDAGTLNGLGQFPAAGTGGSYFNFTIQRGKTYRLRLINTGSFASIRFSVDNHPLTLIEADGTYLEPTPVAGVVIAVAQRYSVLLHANATASSNATYWMRATVQSDMFTYEEATHMELNLLFLRILSYNDAPSPTGLPGDPSSPDPGPGVPNVPDVDGTTSLAPLIPDPAPEATKSYKFSVSFQFATEATFLGFMNTTSWAPLVNTTTLLETAKNPKTYTPEGSDIAPGDQFIIAEDDIVALDIIVSYYVIFYMGIQDNLDDGDHPFHLHGHRPWIVGHGDGRYTGQTLNTTNPLRRDTILIPAYSFMVLRLVTDNPGLWAFHCHIAWHMAAGLLMQISSLPSKMVDSDILSMQIWAYNRDGQIIFKNQQNDDDGPDLLIKNESQEKIGRMYLKLPFRRDFIKIPLQKQLSKKIYQRLRFTNYNGRGLEVDANLLLRKMRKLLSRSDRVKSVDFHPTEPWLLTGLYNGSVNIYNHETGAIVKTFEVATVPVRCARFIARKNWFVAGSDDYQLRVFNYNTHEKVAAFEAHPDYIRCLTVHPTASIVLTGSDDMSIKAWDWDKQWKCVQVFEGHTHYIMNLAFNPKDPNTFASSCLDRTVKFWSLSSGTANFSLEAHEKGVNYVEFYSGADKPYLVTVGDDRSVKIWDYLSKSCVQMMEGHTSNVSFAVFHPSLPVLISGGEDGTVKIWNAGTYRLENTLNYGLERAWCVSLRKGSNDVAVGFDEGVVVVKIGRDEPSFSMDHSGKLVYTRNTEVLFADLRTLQDDVTPEGTRIPVSGRELGSTEIFASALYHSPNGRFITFVGDGEYIIYTALNLRNKSFGTGSSFAWASDSNTYAVLEGKTKLKAYRNFKERGGAGFKGAGTFVVEGLHGGPLLSARGNGFVVFWDWESCEIVRRIEVDAKNIIWSNNGDLVAITSTDSFYVLRYDKDAYRTRVESGTEIGDEGVEEAFDVVAEISETVATGKWIGDCFIYTNSANRLNYLIGTQTTTVAHFDTSFFLLGYIPAHNRLYLTDKSMNIYSYSLAVAVIEYETAILRNDLQAAAEILPSIPKEYRSKVARFLETQGLKELAIEITTDSDHKFDLSLQLDDLDAALEIARSIPPPESEVKWKAIGDRALAAWRFDLARECFENAGDLSALLLLLLAIGDRAGLHSLSQQAFKNVIADVMLTVQKGQNNLAFATLLQLGDADACVELLLKTERFAEAALFARTYAPNQIPQTVATWKQGLASGGKTKLTATIANPIENPDLFEEDWSEAVAAEKNLSQR</sequence>
<evidence type="ECO:0000256" key="11">
    <source>
        <dbReference type="ARBA" id="ARBA00022927"/>
    </source>
</evidence>
<keyword evidence="8" id="KW-0479">Metal-binding</keyword>
<keyword evidence="10" id="KW-0931">ER-Golgi transport</keyword>
<dbReference type="Proteomes" id="UP001050691">
    <property type="component" value="Unassembled WGS sequence"/>
</dbReference>
<gene>
    <name evidence="26" type="ORF">Clacol_004735</name>
</gene>
<keyword evidence="12" id="KW-0560">Oxidoreductase</keyword>
<dbReference type="GO" id="GO:0005507">
    <property type="term" value="F:copper ion binding"/>
    <property type="evidence" value="ECO:0007669"/>
    <property type="project" value="InterPro"/>
</dbReference>
<evidence type="ECO:0000256" key="14">
    <source>
        <dbReference type="ARBA" id="ARBA00023136"/>
    </source>
</evidence>
<reference evidence="26" key="1">
    <citation type="submission" date="2021-10" db="EMBL/GenBank/DDBJ databases">
        <title>De novo Genome Assembly of Clathrus columnatus (Basidiomycota, Fungi) Using Illumina and Nanopore Sequence Data.</title>
        <authorList>
            <person name="Ogiso-Tanaka E."/>
            <person name="Itagaki H."/>
            <person name="Hosoya T."/>
            <person name="Hosaka K."/>
        </authorList>
    </citation>
    <scope>NUCLEOTIDE SEQUENCE</scope>
    <source>
        <strain evidence="26">MO-923</strain>
    </source>
</reference>
<keyword evidence="11" id="KW-0653">Protein transport</keyword>
<evidence type="ECO:0000256" key="12">
    <source>
        <dbReference type="ARBA" id="ARBA00023002"/>
    </source>
</evidence>
<proteinExistence type="inferred from homology"/>
<feature type="repeat" description="WD" evidence="19">
    <location>
        <begin position="906"/>
        <end position="947"/>
    </location>
</feature>
<comment type="similarity">
    <text evidence="4">Belongs to the WD repeat COPB2 family.</text>
</comment>
<evidence type="ECO:0000313" key="26">
    <source>
        <dbReference type="EMBL" id="GJJ10509.1"/>
    </source>
</evidence>
<evidence type="ECO:0000256" key="3">
    <source>
        <dbReference type="ARBA" id="ARBA00010609"/>
    </source>
</evidence>
<evidence type="ECO:0000259" key="22">
    <source>
        <dbReference type="Pfam" id="PF04053"/>
    </source>
</evidence>
<evidence type="ECO:0000259" key="25">
    <source>
        <dbReference type="Pfam" id="PF23953"/>
    </source>
</evidence>
<dbReference type="Pfam" id="PF00394">
    <property type="entry name" value="Cu-oxidase"/>
    <property type="match status" value="1"/>
</dbReference>
<dbReference type="GO" id="GO:0006886">
    <property type="term" value="P:intracellular protein transport"/>
    <property type="evidence" value="ECO:0007669"/>
    <property type="project" value="InterPro"/>
</dbReference>
<dbReference type="CDD" id="cd22947">
    <property type="entry name" value="Coatomer_WDAD_beta-like"/>
    <property type="match status" value="1"/>
</dbReference>
<dbReference type="InterPro" id="IPR008972">
    <property type="entry name" value="Cupredoxin"/>
</dbReference>
<evidence type="ECO:0000256" key="17">
    <source>
        <dbReference type="ARBA" id="ARBA00025536"/>
    </source>
</evidence>
<dbReference type="FunFam" id="2.130.10.10:FF:000016">
    <property type="entry name" value="Coatomer alpha subunit, putative"/>
    <property type="match status" value="1"/>
</dbReference>
<dbReference type="FunFam" id="1.25.40.470:FF:000001">
    <property type="entry name" value="Coatomer subunit beta"/>
    <property type="match status" value="1"/>
</dbReference>
<feature type="compositionally biased region" description="Pro residues" evidence="20">
    <location>
        <begin position="391"/>
        <end position="401"/>
    </location>
</feature>
<dbReference type="PROSITE" id="PS00080">
    <property type="entry name" value="MULTICOPPER_OXIDASE2"/>
    <property type="match status" value="1"/>
</dbReference>
<dbReference type="Gene3D" id="2.130.10.10">
    <property type="entry name" value="YVTN repeat-like/Quinoprotein amine dehydrogenase"/>
    <property type="match status" value="1"/>
</dbReference>
<feature type="domain" description="Plastocyanin-like" evidence="24">
    <location>
        <begin position="89"/>
        <end position="203"/>
    </location>
</feature>
<keyword evidence="5" id="KW-0813">Transport</keyword>
<evidence type="ECO:0000256" key="5">
    <source>
        <dbReference type="ARBA" id="ARBA00022448"/>
    </source>
</evidence>
<dbReference type="Gene3D" id="2.60.40.420">
    <property type="entry name" value="Cupredoxins - blue copper proteins"/>
    <property type="match status" value="3"/>
</dbReference>
<evidence type="ECO:0000256" key="16">
    <source>
        <dbReference type="ARBA" id="ARBA00023329"/>
    </source>
</evidence>
<dbReference type="InterPro" id="IPR011706">
    <property type="entry name" value="Cu-oxidase_C"/>
</dbReference>
<dbReference type="InterPro" id="IPR011707">
    <property type="entry name" value="Cu-oxidase-like_N"/>
</dbReference>
<keyword evidence="9" id="KW-0677">Repeat</keyword>
<feature type="repeat" description="WD" evidence="19">
    <location>
        <begin position="776"/>
        <end position="808"/>
    </location>
</feature>
<evidence type="ECO:0000256" key="13">
    <source>
        <dbReference type="ARBA" id="ARBA00023034"/>
    </source>
</evidence>
<feature type="domain" description="COPA/B TPR" evidence="25">
    <location>
        <begin position="1279"/>
        <end position="1473"/>
    </location>
</feature>
<comment type="similarity">
    <text evidence="3">Belongs to the multicopper oxidase family.</text>
</comment>
<dbReference type="InterPro" id="IPR006692">
    <property type="entry name" value="Beta-prop_COPA/B_2nd"/>
</dbReference>
<dbReference type="InterPro" id="IPR001680">
    <property type="entry name" value="WD40_rpt"/>
</dbReference>
<evidence type="ECO:0000259" key="21">
    <source>
        <dbReference type="Pfam" id="PF00394"/>
    </source>
</evidence>
<dbReference type="GO" id="GO:0030126">
    <property type="term" value="C:COPI vesicle coat"/>
    <property type="evidence" value="ECO:0007669"/>
    <property type="project" value="TreeGrafter"/>
</dbReference>
<dbReference type="GO" id="GO:0006891">
    <property type="term" value="P:intra-Golgi vesicle-mediated transport"/>
    <property type="evidence" value="ECO:0007669"/>
    <property type="project" value="TreeGrafter"/>
</dbReference>
<dbReference type="InterPro" id="IPR001117">
    <property type="entry name" value="Cu-oxidase_2nd"/>
</dbReference>
<evidence type="ECO:0000256" key="8">
    <source>
        <dbReference type="ARBA" id="ARBA00022723"/>
    </source>
</evidence>
<keyword evidence="27" id="KW-1185">Reference proteome</keyword>
<dbReference type="PROSITE" id="PS50294">
    <property type="entry name" value="WD_REPEATS_REGION"/>
    <property type="match status" value="4"/>
</dbReference>
<evidence type="ECO:0000256" key="1">
    <source>
        <dbReference type="ARBA" id="ARBA00004255"/>
    </source>
</evidence>
<evidence type="ECO:0000256" key="9">
    <source>
        <dbReference type="ARBA" id="ARBA00022737"/>
    </source>
</evidence>
<dbReference type="GO" id="GO:0005198">
    <property type="term" value="F:structural molecule activity"/>
    <property type="evidence" value="ECO:0007669"/>
    <property type="project" value="InterPro"/>
</dbReference>
<dbReference type="GO" id="GO:0006888">
    <property type="term" value="P:endoplasmic reticulum to Golgi vesicle-mediated transport"/>
    <property type="evidence" value="ECO:0007669"/>
    <property type="project" value="TreeGrafter"/>
</dbReference>
<dbReference type="PROSITE" id="PS50082">
    <property type="entry name" value="WD_REPEATS_2"/>
    <property type="match status" value="5"/>
</dbReference>
<dbReference type="PANTHER" id="PTHR19876">
    <property type="entry name" value="COATOMER"/>
    <property type="match status" value="1"/>
</dbReference>
<dbReference type="CDD" id="cd00200">
    <property type="entry name" value="WD40"/>
    <property type="match status" value="1"/>
</dbReference>
<evidence type="ECO:0000256" key="2">
    <source>
        <dbReference type="ARBA" id="ARBA00004347"/>
    </source>
</evidence>
<dbReference type="InterPro" id="IPR056176">
    <property type="entry name" value="TPR_COPA_B"/>
</dbReference>
<dbReference type="Pfam" id="PF07731">
    <property type="entry name" value="Cu-oxidase_2"/>
    <property type="match status" value="1"/>
</dbReference>
<dbReference type="EMBL" id="BPWL01000005">
    <property type="protein sequence ID" value="GJJ10509.1"/>
    <property type="molecule type" value="Genomic_DNA"/>
</dbReference>
<keyword evidence="14" id="KW-0472">Membrane</keyword>
<dbReference type="InterPro" id="IPR050844">
    <property type="entry name" value="Coatomer_complex_subunit"/>
</dbReference>
<feature type="domain" description="COPA/B second beta-propeller" evidence="22">
    <location>
        <begin position="1002"/>
        <end position="1262"/>
    </location>
</feature>
<organism evidence="26 27">
    <name type="scientific">Clathrus columnatus</name>
    <dbReference type="NCBI Taxonomy" id="1419009"/>
    <lineage>
        <taxon>Eukaryota</taxon>
        <taxon>Fungi</taxon>
        <taxon>Dikarya</taxon>
        <taxon>Basidiomycota</taxon>
        <taxon>Agaricomycotina</taxon>
        <taxon>Agaricomycetes</taxon>
        <taxon>Phallomycetidae</taxon>
        <taxon>Phallales</taxon>
        <taxon>Clathraceae</taxon>
        <taxon>Clathrus</taxon>
    </lineage>
</organism>
<keyword evidence="16" id="KW-0968">Cytoplasmic vesicle</keyword>
<dbReference type="GO" id="GO:0016491">
    <property type="term" value="F:oxidoreductase activity"/>
    <property type="evidence" value="ECO:0007669"/>
    <property type="project" value="UniProtKB-KW"/>
</dbReference>
<protein>
    <recommendedName>
        <fullName evidence="18">Beta'-coat protein</fullName>
    </recommendedName>
</protein>
<dbReference type="InterPro" id="IPR020472">
    <property type="entry name" value="WD40_PAC1"/>
</dbReference>
<dbReference type="CDD" id="cd13857">
    <property type="entry name" value="CuRO_1_Diphenol_Ox"/>
    <property type="match status" value="1"/>
</dbReference>
<dbReference type="Gene3D" id="1.25.40.470">
    <property type="match status" value="1"/>
</dbReference>
<dbReference type="Pfam" id="PF07732">
    <property type="entry name" value="Cu-oxidase_3"/>
    <property type="match status" value="1"/>
</dbReference>
<evidence type="ECO:0000256" key="20">
    <source>
        <dbReference type="SAM" id="MobiDB-lite"/>
    </source>
</evidence>
<comment type="function">
    <text evidence="17">The coatomer is a cytosolic protein complex that binds to dilysine motifs and reversibly associates with Golgi non-clathrin-coated vesicles, which further mediate biosynthetic protein transport from the ER, via the Golgi up to the trans Golgi network. Coatomer complex is required for budding from Golgi membranes, and is essential for the retrograde Golgi-to-ER transport of dilysine-tagged proteins.</text>
</comment>
<feature type="domain" description="Plastocyanin-like" evidence="23">
    <location>
        <begin position="508"/>
        <end position="590"/>
    </location>
</feature>
<feature type="repeat" description="WD" evidence="19">
    <location>
        <begin position="819"/>
        <end position="861"/>
    </location>
</feature>
<comment type="caution">
    <text evidence="26">The sequence shown here is derived from an EMBL/GenBank/DDBJ whole genome shotgun (WGS) entry which is preliminary data.</text>
</comment>
<dbReference type="Pfam" id="PF23953">
    <property type="entry name" value="TPR_COPA_B"/>
    <property type="match status" value="1"/>
</dbReference>
<evidence type="ECO:0000256" key="19">
    <source>
        <dbReference type="PROSITE-ProRule" id="PRU00221"/>
    </source>
</evidence>
<dbReference type="CDD" id="cd13886">
    <property type="entry name" value="CuRO_2_MCO_like_1"/>
    <property type="match status" value="1"/>
</dbReference>
<evidence type="ECO:0000256" key="10">
    <source>
        <dbReference type="ARBA" id="ARBA00022892"/>
    </source>
</evidence>
<name>A0AAV5ACS0_9AGAM</name>
<dbReference type="InterPro" id="IPR036322">
    <property type="entry name" value="WD40_repeat_dom_sf"/>
</dbReference>
<evidence type="ECO:0000259" key="23">
    <source>
        <dbReference type="Pfam" id="PF07731"/>
    </source>
</evidence>
<dbReference type="SUPFAM" id="SSF49503">
    <property type="entry name" value="Cupredoxins"/>
    <property type="match status" value="3"/>
</dbReference>
<evidence type="ECO:0000256" key="15">
    <source>
        <dbReference type="ARBA" id="ARBA00023157"/>
    </source>
</evidence>
<dbReference type="InterPro" id="IPR015943">
    <property type="entry name" value="WD40/YVTN_repeat-like_dom_sf"/>
</dbReference>
<dbReference type="PANTHER" id="PTHR19876:SF2">
    <property type="entry name" value="COATOMER SUBUNIT BETA"/>
    <property type="match status" value="1"/>
</dbReference>
<dbReference type="InterPro" id="IPR002355">
    <property type="entry name" value="Cu_oxidase_Cu_BS"/>
</dbReference>
<keyword evidence="13" id="KW-0333">Golgi apparatus</keyword>
<evidence type="ECO:0000256" key="6">
    <source>
        <dbReference type="ARBA" id="ARBA00022490"/>
    </source>
</evidence>
<feature type="repeat" description="WD" evidence="19">
    <location>
        <begin position="692"/>
        <end position="733"/>
    </location>
</feature>
<dbReference type="CDD" id="cd13910">
    <property type="entry name" value="CuRO_3_MCO_like_4"/>
    <property type="match status" value="1"/>
</dbReference>
<evidence type="ECO:0000256" key="18">
    <source>
        <dbReference type="ARBA" id="ARBA00032920"/>
    </source>
</evidence>